<dbReference type="InterPro" id="IPR006321">
    <property type="entry name" value="PilT/PilU"/>
</dbReference>
<dbReference type="SMART" id="SM00382">
    <property type="entry name" value="AAA"/>
    <property type="match status" value="1"/>
</dbReference>
<comment type="similarity">
    <text evidence="1">Belongs to the GSP E family.</text>
</comment>
<dbReference type="NCBIfam" id="TIGR01420">
    <property type="entry name" value="pilT_fam"/>
    <property type="match status" value="1"/>
</dbReference>
<dbReference type="EMBL" id="CP000767">
    <property type="protein sequence ID" value="EAU01025.1"/>
    <property type="molecule type" value="Genomic_DNA"/>
</dbReference>
<protein>
    <submittedName>
        <fullName evidence="3">Type II/IV secretion system protein, PilT/PilU family</fullName>
    </submittedName>
</protein>
<dbReference type="InterPro" id="IPR027417">
    <property type="entry name" value="P-loop_NTPase"/>
</dbReference>
<evidence type="ECO:0000256" key="1">
    <source>
        <dbReference type="ARBA" id="ARBA00006611"/>
    </source>
</evidence>
<dbReference type="HOGENOM" id="CLU_013446_4_0_7"/>
<dbReference type="OrthoDB" id="9810761at2"/>
<dbReference type="RefSeq" id="WP_011992675.1">
    <property type="nucleotide sequence ID" value="NC_009715.2"/>
</dbReference>
<dbReference type="STRING" id="360105.CCV52592_1661"/>
<evidence type="ECO:0000313" key="3">
    <source>
        <dbReference type="EMBL" id="EAU01025.1"/>
    </source>
</evidence>
<sequence length="402" mass="45400">MNVQPAEININELDFKLRDKLNVYLQRLIDNGGSDLHVKSGSFIRGRFNGEIVTMSDEILSKEDGLTLAKELLRTNFKDLVANRNVDFTYKLNEDYRFRANMFFQMDGVSAVFRVIPARIPQIKELHLPRVIEKICDNANRGIILVTGPTGSGKTTTLASMINRINKTKKRHIITIEDPIEYVYNDEQSIINQRSIGQDALNFSDALRASLREDPDIILVGEMRDLETIETAMHAAETGHLVLSTLHTLDAKESVNRIVSMFGKSDQHRVKVMLASVLDAIISQRLVRTTNNTRRPAVEVLINNARIKEIITEGKSDDIYTAIAESKNTYGMQTFDQHLLELYESDTISAAEALEKATKRSDLEIKIKNVNLAREESAQAQNSKNPFAKSIQRDVIALKEID</sequence>
<dbReference type="CDD" id="cd01131">
    <property type="entry name" value="PilT"/>
    <property type="match status" value="1"/>
</dbReference>
<accession>A7H090</accession>
<dbReference type="InterPro" id="IPR003593">
    <property type="entry name" value="AAA+_ATPase"/>
</dbReference>
<evidence type="ECO:0000313" key="4">
    <source>
        <dbReference type="Proteomes" id="UP000006380"/>
    </source>
</evidence>
<dbReference type="PROSITE" id="PS00662">
    <property type="entry name" value="T2SP_E"/>
    <property type="match status" value="1"/>
</dbReference>
<proteinExistence type="inferred from homology"/>
<gene>
    <name evidence="3" type="ORF">CCV52592_1661</name>
</gene>
<dbReference type="SUPFAM" id="SSF52540">
    <property type="entry name" value="P-loop containing nucleoside triphosphate hydrolases"/>
    <property type="match status" value="1"/>
</dbReference>
<dbReference type="Gene3D" id="3.30.450.90">
    <property type="match status" value="1"/>
</dbReference>
<dbReference type="KEGG" id="ccv:CCV52592_1661"/>
<reference evidence="3" key="1">
    <citation type="submission" date="2016-07" db="EMBL/GenBank/DDBJ databases">
        <title>Comparative genomics of the Campylobacter concisus group.</title>
        <authorList>
            <person name="Miller W.G."/>
            <person name="Yee E."/>
            <person name="Chapman M.H."/>
            <person name="Huynh S."/>
            <person name="Bono J.L."/>
            <person name="On S.L.W."/>
            <person name="StLeger J."/>
            <person name="Foster G."/>
            <person name="Parker C.T."/>
        </authorList>
    </citation>
    <scope>NUCLEOTIDE SEQUENCE</scope>
    <source>
        <strain evidence="3">525.92</strain>
    </source>
</reference>
<organism evidence="3 4">
    <name type="scientific">Campylobacter curvus (strain 525.92)</name>
    <dbReference type="NCBI Taxonomy" id="360105"/>
    <lineage>
        <taxon>Bacteria</taxon>
        <taxon>Pseudomonadati</taxon>
        <taxon>Campylobacterota</taxon>
        <taxon>Epsilonproteobacteria</taxon>
        <taxon>Campylobacterales</taxon>
        <taxon>Campylobacteraceae</taxon>
        <taxon>Campylobacter</taxon>
    </lineage>
</organism>
<dbReference type="GO" id="GO:0016887">
    <property type="term" value="F:ATP hydrolysis activity"/>
    <property type="evidence" value="ECO:0007669"/>
    <property type="project" value="InterPro"/>
</dbReference>
<dbReference type="Pfam" id="PF00437">
    <property type="entry name" value="T2SSE"/>
    <property type="match status" value="1"/>
</dbReference>
<evidence type="ECO:0000259" key="2">
    <source>
        <dbReference type="PROSITE" id="PS00662"/>
    </source>
</evidence>
<dbReference type="Proteomes" id="UP000006380">
    <property type="component" value="Chromosome"/>
</dbReference>
<dbReference type="InterPro" id="IPR050921">
    <property type="entry name" value="T4SS_GSP_E_ATPase"/>
</dbReference>
<keyword evidence="4" id="KW-1185">Reference proteome</keyword>
<dbReference type="GO" id="GO:0005524">
    <property type="term" value="F:ATP binding"/>
    <property type="evidence" value="ECO:0007669"/>
    <property type="project" value="InterPro"/>
</dbReference>
<dbReference type="PANTHER" id="PTHR30486">
    <property type="entry name" value="TWITCHING MOTILITY PROTEIN PILT"/>
    <property type="match status" value="1"/>
</dbReference>
<dbReference type="Gene3D" id="3.40.50.300">
    <property type="entry name" value="P-loop containing nucleotide triphosphate hydrolases"/>
    <property type="match status" value="1"/>
</dbReference>
<dbReference type="AlphaFoldDB" id="A7H090"/>
<feature type="domain" description="Bacterial type II secretion system protein E" evidence="2">
    <location>
        <begin position="211"/>
        <end position="225"/>
    </location>
</feature>
<name>A7H090_CAMC5</name>
<dbReference type="InterPro" id="IPR001482">
    <property type="entry name" value="T2SS/T4SS_dom"/>
</dbReference>